<protein>
    <submittedName>
        <fullName evidence="10">TonB-dependent receptor domain-containing protein</fullName>
    </submittedName>
</protein>
<dbReference type="InterPro" id="IPR008969">
    <property type="entry name" value="CarboxyPept-like_regulatory"/>
</dbReference>
<keyword evidence="2" id="KW-0813">Transport</keyword>
<accession>A0ABV7H9D4</accession>
<keyword evidence="5" id="KW-0472">Membrane</keyword>
<keyword evidence="6" id="KW-0998">Cell outer membrane</keyword>
<evidence type="ECO:0000256" key="4">
    <source>
        <dbReference type="ARBA" id="ARBA00022692"/>
    </source>
</evidence>
<sequence length="1135" mass="122937">MLLPGLPDFPRTLVAAAIAVCVAPALAQNTSSALTGRVLAQDGKPVSGAQVQITHIDSGSQTSSRTDADGRYSARGLRAGGPYRVLVTEGGRSESRDSVFLPLAETLTLDLQFRSVTAVERTVVTGTAISDRFGPNSVGAGTRLSRRDLENQASISRSLQDVARIDPRLAQTDKERGEISAAGQNTRFNSITIDGVTINDTFGLESNNLPTLKQPISIDALEAVQVNLSNYDVTQRGYTGANINAVTKSGTNELRGSVLYSFRNDDLAGQRFNRTGNTYSQPPKFDETLIGATVGGPIIKDRLFFFAAYEDLKSTRNAVSFGPVGSSQTNVAITPAAISGAQDIARTTYGINIGDIAADDATLKVKDVLVKFDWNIAEGHKANLRYTKTDQDEPIYPNFNATNLSLSSNWYVQKKTIDTLVGQWFGDWSEALSTEFKLSQRKYDSVPINNARLPAMQLSFGGALPTGFTGQTGTRSLNFGTERSRHFNVLRTDTLDAYAGAVWRRGEHEIKFGSDFQDNDIYNAFLQDTFGNYSFSCQNSSATYTYSFGTINCATATAAQVEQAVLENFQRGRPTSFQVQVPAAGRTLEDAVARWKLRNTGFFAQDTWTVSDDLTVNFGVRVDRTGVPTKPIANPAAQAAVVPGNPITGTRASGGFGLDNTRTLDGTDLVQPRVGFNWNLDAKRPTQLRGGFGLFQGAAANVWLSNPFSNTGVATRIVGCGGNFAACDPNGGTFNANPDQQPGTLPGSPPAANVDFLSPNLKQPSVWKANLGFEHQLPIGLVASVEYLYTRTKDGIYYQHLNLGAPTRIGPDGRELFYTAQGYNPACWTPTGGSVSTGACAGFRSRALSNPAFNNVLLAENTDKGFGSSLTFALQQPVQRGFGWSLAYTRSKATEVSPLTSSVSNSNFNARSVFNPNENVAANSAYLTKNRLNGSMNFERRWFGQMKTTIGVFYEGRSGKPYSWTFANDMNGDGVSGNDLMYIPRGVGSGEVVFLGDTATSRVNEERFWSIVNSEPALRDVRGGPVGRNTGTSPYVHTFDVRITQEVPGFASKHRGKLILDLVNIGNMINRKWGRIDEIAFQGGGAQVRNFVRYAGIDAQGRYVYSVANTPSDYVTRQNRGESQWAVQVGLQYSF</sequence>
<keyword evidence="3" id="KW-1134">Transmembrane beta strand</keyword>
<keyword evidence="10" id="KW-0675">Receptor</keyword>
<evidence type="ECO:0000259" key="9">
    <source>
        <dbReference type="Pfam" id="PF25183"/>
    </source>
</evidence>
<organism evidence="10 11">
    <name type="scientific">Piscinibacterium candidicorallinum</name>
    <dbReference type="NCBI Taxonomy" id="1793872"/>
    <lineage>
        <taxon>Bacteria</taxon>
        <taxon>Pseudomonadati</taxon>
        <taxon>Pseudomonadota</taxon>
        <taxon>Betaproteobacteria</taxon>
        <taxon>Burkholderiales</taxon>
        <taxon>Piscinibacterium</taxon>
    </lineage>
</organism>
<dbReference type="Proteomes" id="UP001595556">
    <property type="component" value="Unassembled WGS sequence"/>
</dbReference>
<dbReference type="InterPro" id="IPR057601">
    <property type="entry name" value="Oar-like_b-barrel"/>
</dbReference>
<reference evidence="11" key="1">
    <citation type="journal article" date="2019" name="Int. J. Syst. Evol. Microbiol.">
        <title>The Global Catalogue of Microorganisms (GCM) 10K type strain sequencing project: providing services to taxonomists for standard genome sequencing and annotation.</title>
        <authorList>
            <consortium name="The Broad Institute Genomics Platform"/>
            <consortium name="The Broad Institute Genome Sequencing Center for Infectious Disease"/>
            <person name="Wu L."/>
            <person name="Ma J."/>
        </authorList>
    </citation>
    <scope>NUCLEOTIDE SEQUENCE [LARGE SCALE GENOMIC DNA]</scope>
    <source>
        <strain evidence="11">KCTC 52168</strain>
    </source>
</reference>
<evidence type="ECO:0000256" key="5">
    <source>
        <dbReference type="ARBA" id="ARBA00023136"/>
    </source>
</evidence>
<dbReference type="Gene3D" id="2.40.170.20">
    <property type="entry name" value="TonB-dependent receptor, beta-barrel domain"/>
    <property type="match status" value="1"/>
</dbReference>
<evidence type="ECO:0000256" key="2">
    <source>
        <dbReference type="ARBA" id="ARBA00022448"/>
    </source>
</evidence>
<dbReference type="PANTHER" id="PTHR30069">
    <property type="entry name" value="TONB-DEPENDENT OUTER MEMBRANE RECEPTOR"/>
    <property type="match status" value="1"/>
</dbReference>
<dbReference type="Pfam" id="PF25183">
    <property type="entry name" value="OMP_b-brl_4"/>
    <property type="match status" value="2"/>
</dbReference>
<dbReference type="SUPFAM" id="SSF56935">
    <property type="entry name" value="Porins"/>
    <property type="match status" value="1"/>
</dbReference>
<evidence type="ECO:0000256" key="8">
    <source>
        <dbReference type="SAM" id="SignalP"/>
    </source>
</evidence>
<name>A0ABV7H9D4_9BURK</name>
<evidence type="ECO:0000256" key="6">
    <source>
        <dbReference type="ARBA" id="ARBA00023237"/>
    </source>
</evidence>
<gene>
    <name evidence="10" type="ORF">ACFOEN_17150</name>
</gene>
<feature type="region of interest" description="Disordered" evidence="7">
    <location>
        <begin position="732"/>
        <end position="751"/>
    </location>
</feature>
<keyword evidence="11" id="KW-1185">Reference proteome</keyword>
<evidence type="ECO:0000256" key="1">
    <source>
        <dbReference type="ARBA" id="ARBA00004571"/>
    </source>
</evidence>
<dbReference type="Gene3D" id="2.60.40.1120">
    <property type="entry name" value="Carboxypeptidase-like, regulatory domain"/>
    <property type="match status" value="1"/>
</dbReference>
<comment type="subcellular location">
    <subcellularLocation>
        <location evidence="1">Cell outer membrane</location>
        <topology evidence="1">Multi-pass membrane protein</topology>
    </subcellularLocation>
</comment>
<feature type="chain" id="PRO_5047106165" evidence="8">
    <location>
        <begin position="28"/>
        <end position="1135"/>
    </location>
</feature>
<feature type="domain" description="TonB-dependent transporter Oar-like beta-barrel" evidence="9">
    <location>
        <begin position="246"/>
        <end position="319"/>
    </location>
</feature>
<proteinExistence type="predicted"/>
<evidence type="ECO:0000313" key="10">
    <source>
        <dbReference type="EMBL" id="MFC3149353.1"/>
    </source>
</evidence>
<dbReference type="SUPFAM" id="SSF49464">
    <property type="entry name" value="Carboxypeptidase regulatory domain-like"/>
    <property type="match status" value="1"/>
</dbReference>
<evidence type="ECO:0000313" key="11">
    <source>
        <dbReference type="Proteomes" id="UP001595556"/>
    </source>
</evidence>
<feature type="signal peptide" evidence="8">
    <location>
        <begin position="1"/>
        <end position="27"/>
    </location>
</feature>
<dbReference type="RefSeq" id="WP_377306045.1">
    <property type="nucleotide sequence ID" value="NZ_CP180191.1"/>
</dbReference>
<evidence type="ECO:0000256" key="7">
    <source>
        <dbReference type="SAM" id="MobiDB-lite"/>
    </source>
</evidence>
<evidence type="ECO:0000256" key="3">
    <source>
        <dbReference type="ARBA" id="ARBA00022452"/>
    </source>
</evidence>
<keyword evidence="8" id="KW-0732">Signal</keyword>
<dbReference type="EMBL" id="JBHRTI010000010">
    <property type="protein sequence ID" value="MFC3149353.1"/>
    <property type="molecule type" value="Genomic_DNA"/>
</dbReference>
<keyword evidence="4" id="KW-0812">Transmembrane</keyword>
<comment type="caution">
    <text evidence="10">The sequence shown here is derived from an EMBL/GenBank/DDBJ whole genome shotgun (WGS) entry which is preliminary data.</text>
</comment>
<feature type="compositionally biased region" description="Polar residues" evidence="7">
    <location>
        <begin position="732"/>
        <end position="743"/>
    </location>
</feature>
<dbReference type="InterPro" id="IPR036942">
    <property type="entry name" value="Beta-barrel_TonB_sf"/>
</dbReference>
<dbReference type="PANTHER" id="PTHR30069:SF46">
    <property type="entry name" value="OAR PROTEIN"/>
    <property type="match status" value="1"/>
</dbReference>
<dbReference type="InterPro" id="IPR039426">
    <property type="entry name" value="TonB-dep_rcpt-like"/>
</dbReference>
<dbReference type="Pfam" id="PF13620">
    <property type="entry name" value="CarboxypepD_reg"/>
    <property type="match status" value="1"/>
</dbReference>
<feature type="domain" description="TonB-dependent transporter Oar-like beta-barrel" evidence="9">
    <location>
        <begin position="361"/>
        <end position="1070"/>
    </location>
</feature>